<evidence type="ECO:0000313" key="3">
    <source>
        <dbReference type="Proteomes" id="UP001365542"/>
    </source>
</evidence>
<reference evidence="2 3" key="1">
    <citation type="submission" date="2019-10" db="EMBL/GenBank/DDBJ databases">
        <authorList>
            <person name="Palmer J.M."/>
        </authorList>
    </citation>
    <scope>NUCLEOTIDE SEQUENCE [LARGE SCALE GENOMIC DNA]</scope>
    <source>
        <strain evidence="2 3">TWF694</strain>
    </source>
</reference>
<gene>
    <name evidence="2" type="ORF">TWF694_011234</name>
</gene>
<evidence type="ECO:0000313" key="2">
    <source>
        <dbReference type="EMBL" id="KAK6538354.1"/>
    </source>
</evidence>
<organism evidence="2 3">
    <name type="scientific">Orbilia ellipsospora</name>
    <dbReference type="NCBI Taxonomy" id="2528407"/>
    <lineage>
        <taxon>Eukaryota</taxon>
        <taxon>Fungi</taxon>
        <taxon>Dikarya</taxon>
        <taxon>Ascomycota</taxon>
        <taxon>Pezizomycotina</taxon>
        <taxon>Orbiliomycetes</taxon>
        <taxon>Orbiliales</taxon>
        <taxon>Orbiliaceae</taxon>
        <taxon>Orbilia</taxon>
    </lineage>
</organism>
<dbReference type="Proteomes" id="UP001365542">
    <property type="component" value="Unassembled WGS sequence"/>
</dbReference>
<sequence>MHFPHIISTITLLVATVAAVPTLTIRSTLATGDSEKQEFTTWAQDLDSARQKFINSVPMSVWDKLADLQNRVDASLDSSSPNEGLVHQISYAKGSIYECTIPDFDNLPTTLQKPKNNCPAS</sequence>
<feature type="chain" id="PRO_5043451946" evidence="1">
    <location>
        <begin position="20"/>
        <end position="121"/>
    </location>
</feature>
<evidence type="ECO:0000256" key="1">
    <source>
        <dbReference type="SAM" id="SignalP"/>
    </source>
</evidence>
<name>A0AAV9X9G1_9PEZI</name>
<comment type="caution">
    <text evidence="2">The sequence shown here is derived from an EMBL/GenBank/DDBJ whole genome shotgun (WGS) entry which is preliminary data.</text>
</comment>
<accession>A0AAV9X9G1</accession>
<proteinExistence type="predicted"/>
<keyword evidence="3" id="KW-1185">Reference proteome</keyword>
<dbReference type="AlphaFoldDB" id="A0AAV9X9G1"/>
<dbReference type="EMBL" id="JAVHJO010000008">
    <property type="protein sequence ID" value="KAK6538354.1"/>
    <property type="molecule type" value="Genomic_DNA"/>
</dbReference>
<keyword evidence="1" id="KW-0732">Signal</keyword>
<feature type="signal peptide" evidence="1">
    <location>
        <begin position="1"/>
        <end position="19"/>
    </location>
</feature>
<protein>
    <submittedName>
        <fullName evidence="2">Uncharacterized protein</fullName>
    </submittedName>
</protein>